<dbReference type="EMBL" id="QJKJ01012608">
    <property type="protein sequence ID" value="RDX68286.1"/>
    <property type="molecule type" value="Genomic_DNA"/>
</dbReference>
<accession>A0A371EQQ1</accession>
<evidence type="ECO:0008006" key="3">
    <source>
        <dbReference type="Google" id="ProtNLM"/>
    </source>
</evidence>
<dbReference type="InterPro" id="IPR052160">
    <property type="entry name" value="Gypsy_RT_Integrase-like"/>
</dbReference>
<evidence type="ECO:0000313" key="2">
    <source>
        <dbReference type="Proteomes" id="UP000257109"/>
    </source>
</evidence>
<feature type="non-terminal residue" evidence="1">
    <location>
        <position position="1"/>
    </location>
</feature>
<dbReference type="InterPro" id="IPR012337">
    <property type="entry name" value="RNaseH-like_sf"/>
</dbReference>
<evidence type="ECO:0000313" key="1">
    <source>
        <dbReference type="EMBL" id="RDX68286.1"/>
    </source>
</evidence>
<reference evidence="1" key="1">
    <citation type="submission" date="2018-05" db="EMBL/GenBank/DDBJ databases">
        <title>Draft genome of Mucuna pruriens seed.</title>
        <authorList>
            <person name="Nnadi N.E."/>
            <person name="Vos R."/>
            <person name="Hasami M.H."/>
            <person name="Devisetty U.K."/>
            <person name="Aguiy J.C."/>
        </authorList>
    </citation>
    <scope>NUCLEOTIDE SEQUENCE [LARGE SCALE GENOMIC DNA]</scope>
    <source>
        <strain evidence="1">JCA_2017</strain>
    </source>
</reference>
<proteinExistence type="predicted"/>
<dbReference type="InterPro" id="IPR036397">
    <property type="entry name" value="RNaseH_sf"/>
</dbReference>
<gene>
    <name evidence="1" type="ORF">CR513_52747</name>
</gene>
<dbReference type="GO" id="GO:0003676">
    <property type="term" value="F:nucleic acid binding"/>
    <property type="evidence" value="ECO:0007669"/>
    <property type="project" value="InterPro"/>
</dbReference>
<dbReference type="PANTHER" id="PTHR47266">
    <property type="entry name" value="ENDONUCLEASE-RELATED"/>
    <property type="match status" value="1"/>
</dbReference>
<dbReference type="OrthoDB" id="1162996at2759"/>
<name>A0A371EQQ1_MUCPR</name>
<comment type="caution">
    <text evidence="1">The sequence shown here is derived from an EMBL/GenBank/DDBJ whole genome shotgun (WGS) entry which is preliminary data.</text>
</comment>
<dbReference type="AlphaFoldDB" id="A0A371EQQ1"/>
<dbReference type="Proteomes" id="UP000257109">
    <property type="component" value="Unassembled WGS sequence"/>
</dbReference>
<dbReference type="SUPFAM" id="SSF53098">
    <property type="entry name" value="Ribonuclease H-like"/>
    <property type="match status" value="1"/>
</dbReference>
<protein>
    <recommendedName>
        <fullName evidence="3">Integrase catalytic domain-containing protein</fullName>
    </recommendedName>
</protein>
<keyword evidence="2" id="KW-1185">Reference proteome</keyword>
<organism evidence="1 2">
    <name type="scientific">Mucuna pruriens</name>
    <name type="common">Velvet bean</name>
    <name type="synonym">Dolichos pruriens</name>
    <dbReference type="NCBI Taxonomy" id="157652"/>
    <lineage>
        <taxon>Eukaryota</taxon>
        <taxon>Viridiplantae</taxon>
        <taxon>Streptophyta</taxon>
        <taxon>Embryophyta</taxon>
        <taxon>Tracheophyta</taxon>
        <taxon>Spermatophyta</taxon>
        <taxon>Magnoliopsida</taxon>
        <taxon>eudicotyledons</taxon>
        <taxon>Gunneridae</taxon>
        <taxon>Pentapetalae</taxon>
        <taxon>rosids</taxon>
        <taxon>fabids</taxon>
        <taxon>Fabales</taxon>
        <taxon>Fabaceae</taxon>
        <taxon>Papilionoideae</taxon>
        <taxon>50 kb inversion clade</taxon>
        <taxon>NPAAA clade</taxon>
        <taxon>indigoferoid/millettioid clade</taxon>
        <taxon>Phaseoleae</taxon>
        <taxon>Mucuna</taxon>
    </lineage>
</organism>
<sequence length="153" mass="17173">MPQQPILFCEVFDVCGIDFMRPFQISKGNSYIPTRTNNAKAIVSFLKSKIFCKFGVLKALISDQGSHFYNKTMSTHLEKYGVIHRVVTTYHPQTNGQVLLVQSLPLQFVSALVILMAIAKGLSAATPRIYTIATSSVGRDYVQADFRFSFNNR</sequence>
<dbReference type="Gene3D" id="3.30.420.10">
    <property type="entry name" value="Ribonuclease H-like superfamily/Ribonuclease H"/>
    <property type="match status" value="1"/>
</dbReference>